<keyword evidence="1" id="KW-0812">Transmembrane</keyword>
<dbReference type="Proteomes" id="UP001190700">
    <property type="component" value="Unassembled WGS sequence"/>
</dbReference>
<dbReference type="EMBL" id="LGRX02003384">
    <property type="protein sequence ID" value="KAK3282304.1"/>
    <property type="molecule type" value="Genomic_DNA"/>
</dbReference>
<dbReference type="AlphaFoldDB" id="A0AAE0LEZ1"/>
<evidence type="ECO:0000256" key="1">
    <source>
        <dbReference type="SAM" id="Phobius"/>
    </source>
</evidence>
<sequence>MFGFTVLFQVELGPRVDFLSTMTEAGDYVCKFVLLGDFRNFYDDLWEHTSSFDGLKEQVYLSIFIIFGFLLVNNVILAIVAIALSKYMEEARGDPTLFQVPQPLPLRPEVVNMHVEVRA</sequence>
<name>A0AAE0LEZ1_9CHLO</name>
<evidence type="ECO:0008006" key="4">
    <source>
        <dbReference type="Google" id="ProtNLM"/>
    </source>
</evidence>
<keyword evidence="3" id="KW-1185">Reference proteome</keyword>
<organism evidence="2 3">
    <name type="scientific">Cymbomonas tetramitiformis</name>
    <dbReference type="NCBI Taxonomy" id="36881"/>
    <lineage>
        <taxon>Eukaryota</taxon>
        <taxon>Viridiplantae</taxon>
        <taxon>Chlorophyta</taxon>
        <taxon>Pyramimonadophyceae</taxon>
        <taxon>Pyramimonadales</taxon>
        <taxon>Pyramimonadaceae</taxon>
        <taxon>Cymbomonas</taxon>
    </lineage>
</organism>
<accession>A0AAE0LEZ1</accession>
<reference evidence="2 3" key="1">
    <citation type="journal article" date="2015" name="Genome Biol. Evol.">
        <title>Comparative Genomics of a Bacterivorous Green Alga Reveals Evolutionary Causalities and Consequences of Phago-Mixotrophic Mode of Nutrition.</title>
        <authorList>
            <person name="Burns J.A."/>
            <person name="Paasch A."/>
            <person name="Narechania A."/>
            <person name="Kim E."/>
        </authorList>
    </citation>
    <scope>NUCLEOTIDE SEQUENCE [LARGE SCALE GENOMIC DNA]</scope>
    <source>
        <strain evidence="2 3">PLY_AMNH</strain>
    </source>
</reference>
<gene>
    <name evidence="2" type="ORF">CYMTET_9959</name>
</gene>
<evidence type="ECO:0000313" key="2">
    <source>
        <dbReference type="EMBL" id="KAK3282304.1"/>
    </source>
</evidence>
<protein>
    <recommendedName>
        <fullName evidence="4">Ion transport domain-containing protein</fullName>
    </recommendedName>
</protein>
<proteinExistence type="predicted"/>
<feature type="transmembrane region" description="Helical" evidence="1">
    <location>
        <begin position="59"/>
        <end position="84"/>
    </location>
</feature>
<keyword evidence="1" id="KW-0472">Membrane</keyword>
<evidence type="ECO:0000313" key="3">
    <source>
        <dbReference type="Proteomes" id="UP001190700"/>
    </source>
</evidence>
<comment type="caution">
    <text evidence="2">The sequence shown here is derived from an EMBL/GenBank/DDBJ whole genome shotgun (WGS) entry which is preliminary data.</text>
</comment>
<keyword evidence="1" id="KW-1133">Transmembrane helix</keyword>